<dbReference type="EMBL" id="JH000325">
    <property type="protein sequence ID" value="EGV99535.1"/>
    <property type="molecule type" value="Genomic_DNA"/>
</dbReference>
<accession>G3HFB1</accession>
<evidence type="ECO:0000313" key="2">
    <source>
        <dbReference type="Proteomes" id="UP000001075"/>
    </source>
</evidence>
<gene>
    <name evidence="1" type="ORF">I79_009267</name>
</gene>
<protein>
    <submittedName>
        <fullName evidence="1">Uncharacterized protein</fullName>
    </submittedName>
</protein>
<dbReference type="InParanoid" id="G3HFB1"/>
<reference evidence="2" key="1">
    <citation type="journal article" date="2011" name="Nat. Biotechnol.">
        <title>The genomic sequence of the Chinese hamster ovary (CHO)-K1 cell line.</title>
        <authorList>
            <person name="Xu X."/>
            <person name="Nagarajan H."/>
            <person name="Lewis N.E."/>
            <person name="Pan S."/>
            <person name="Cai Z."/>
            <person name="Liu X."/>
            <person name="Chen W."/>
            <person name="Xie M."/>
            <person name="Wang W."/>
            <person name="Hammond S."/>
            <person name="Andersen M.R."/>
            <person name="Neff N."/>
            <person name="Passarelli B."/>
            <person name="Koh W."/>
            <person name="Fan H.C."/>
            <person name="Wang J."/>
            <person name="Gui Y."/>
            <person name="Lee K.H."/>
            <person name="Betenbaugh M.J."/>
            <person name="Quake S.R."/>
            <person name="Famili I."/>
            <person name="Palsson B.O."/>
            <person name="Wang J."/>
        </authorList>
    </citation>
    <scope>NUCLEOTIDE SEQUENCE [LARGE SCALE GENOMIC DNA]</scope>
    <source>
        <strain evidence="2">CHO K1 cell line</strain>
    </source>
</reference>
<organism evidence="1 2">
    <name type="scientific">Cricetulus griseus</name>
    <name type="common">Chinese hamster</name>
    <name type="synonym">Cricetulus barabensis griseus</name>
    <dbReference type="NCBI Taxonomy" id="10029"/>
    <lineage>
        <taxon>Eukaryota</taxon>
        <taxon>Metazoa</taxon>
        <taxon>Chordata</taxon>
        <taxon>Craniata</taxon>
        <taxon>Vertebrata</taxon>
        <taxon>Euteleostomi</taxon>
        <taxon>Mammalia</taxon>
        <taxon>Eutheria</taxon>
        <taxon>Euarchontoglires</taxon>
        <taxon>Glires</taxon>
        <taxon>Rodentia</taxon>
        <taxon>Myomorpha</taxon>
        <taxon>Muroidea</taxon>
        <taxon>Cricetidae</taxon>
        <taxon>Cricetinae</taxon>
        <taxon>Cricetulus</taxon>
    </lineage>
</organism>
<evidence type="ECO:0000313" key="1">
    <source>
        <dbReference type="EMBL" id="EGV99535.1"/>
    </source>
</evidence>
<dbReference type="AlphaFoldDB" id="G3HFB1"/>
<proteinExistence type="predicted"/>
<name>G3HFB1_CRIGR</name>
<sequence length="51" mass="5558">MVLVVGVQTWRRRVGVSSCPTSVQPECFLGPQSIQLVLLSDMGFTTKYNGA</sequence>
<dbReference type="Proteomes" id="UP000001075">
    <property type="component" value="Unassembled WGS sequence"/>
</dbReference>